<dbReference type="RefSeq" id="WP_151860290.1">
    <property type="nucleotide sequence ID" value="NZ_WBZC01000012.1"/>
</dbReference>
<dbReference type="Proteomes" id="UP000432715">
    <property type="component" value="Unassembled WGS sequence"/>
</dbReference>
<organism evidence="2 3">
    <name type="scientific">Alkaliphilus pronyensis</name>
    <dbReference type="NCBI Taxonomy" id="1482732"/>
    <lineage>
        <taxon>Bacteria</taxon>
        <taxon>Bacillati</taxon>
        <taxon>Bacillota</taxon>
        <taxon>Clostridia</taxon>
        <taxon>Peptostreptococcales</taxon>
        <taxon>Natronincolaceae</taxon>
        <taxon>Alkaliphilus</taxon>
    </lineage>
</organism>
<feature type="transmembrane region" description="Helical" evidence="1">
    <location>
        <begin position="12"/>
        <end position="32"/>
    </location>
</feature>
<proteinExistence type="predicted"/>
<name>A0A6I0FBP8_9FIRM</name>
<dbReference type="EMBL" id="WBZC01000012">
    <property type="protein sequence ID" value="KAB3536234.1"/>
    <property type="molecule type" value="Genomic_DNA"/>
</dbReference>
<keyword evidence="1" id="KW-0812">Transmembrane</keyword>
<dbReference type="AlphaFoldDB" id="A0A6I0FBP8"/>
<accession>A0A6I0FBP8</accession>
<gene>
    <name evidence="2" type="ORF">F8154_03915</name>
</gene>
<comment type="caution">
    <text evidence="2">The sequence shown here is derived from an EMBL/GenBank/DDBJ whole genome shotgun (WGS) entry which is preliminary data.</text>
</comment>
<dbReference type="OrthoDB" id="1778725at2"/>
<protein>
    <submittedName>
        <fullName evidence="2">Mercury transporter</fullName>
    </submittedName>
</protein>
<evidence type="ECO:0000256" key="1">
    <source>
        <dbReference type="SAM" id="Phobius"/>
    </source>
</evidence>
<keyword evidence="1" id="KW-1133">Transmembrane helix</keyword>
<keyword evidence="1" id="KW-0472">Membrane</keyword>
<evidence type="ECO:0000313" key="2">
    <source>
        <dbReference type="EMBL" id="KAB3536234.1"/>
    </source>
</evidence>
<reference evidence="2 3" key="1">
    <citation type="submission" date="2019-10" db="EMBL/GenBank/DDBJ databases">
        <title>Alkaliphilus serpentinus sp. nov. and Alkaliphilus pronyensis sp. nov., two novel anaerobic alkaliphilic species isolated from the serpentinized-hosted hydrothermal field of the Prony Bay (New Caledonia).</title>
        <authorList>
            <person name="Postec A."/>
        </authorList>
    </citation>
    <scope>NUCLEOTIDE SEQUENCE [LARGE SCALE GENOMIC DNA]</scope>
    <source>
        <strain evidence="2 3">LacV</strain>
    </source>
</reference>
<sequence>MDILKELSDAFLILIRSGTVLRVVYCFVMMGTDEELEKAYKKKIRNVIVFYVLAESCYVIKDVITSYYT</sequence>
<evidence type="ECO:0000313" key="3">
    <source>
        <dbReference type="Proteomes" id="UP000432715"/>
    </source>
</evidence>
<keyword evidence="3" id="KW-1185">Reference proteome</keyword>